<dbReference type="PANTHER" id="PTHR34766:SF1">
    <property type="entry name" value="UPF0449 PROTEIN C19ORF25"/>
    <property type="match status" value="1"/>
</dbReference>
<gene>
    <name evidence="2" type="ORF">ACEWY4_014854</name>
</gene>
<evidence type="ECO:0000256" key="1">
    <source>
        <dbReference type="ARBA" id="ARBA00006137"/>
    </source>
</evidence>
<accession>A0ABD1JTI9</accession>
<sequence length="116" mass="13044">MGSKSKKRLVLPSRPEPPSVEQIVEDINRAYPNDPVFTVLQDESQDAKPGSASSEVEMIYHQSRRFLELNDRLQEARGELARRREDLRSLGDALGRSVDDVKEKAGSLPCFDKSDS</sequence>
<dbReference type="Proteomes" id="UP001591681">
    <property type="component" value="Unassembled WGS sequence"/>
</dbReference>
<evidence type="ECO:0000313" key="3">
    <source>
        <dbReference type="Proteomes" id="UP001591681"/>
    </source>
</evidence>
<keyword evidence="3" id="KW-1185">Reference proteome</keyword>
<comment type="caution">
    <text evidence="2">The sequence shown here is derived from an EMBL/GenBank/DDBJ whole genome shotgun (WGS) entry which is preliminary data.</text>
</comment>
<proteinExistence type="inferred from homology"/>
<protein>
    <submittedName>
        <fullName evidence="2">Uncharacterized protein</fullName>
    </submittedName>
</protein>
<dbReference type="EMBL" id="JBHFQA010000012">
    <property type="protein sequence ID" value="KAL2090166.1"/>
    <property type="molecule type" value="Genomic_DNA"/>
</dbReference>
<comment type="similarity">
    <text evidence="1">Belongs to the UPF0449 family.</text>
</comment>
<reference evidence="2 3" key="1">
    <citation type="submission" date="2024-09" db="EMBL/GenBank/DDBJ databases">
        <title>A chromosome-level genome assembly of Gray's grenadier anchovy, Coilia grayii.</title>
        <authorList>
            <person name="Fu Z."/>
        </authorList>
    </citation>
    <scope>NUCLEOTIDE SEQUENCE [LARGE SCALE GENOMIC DNA]</scope>
    <source>
        <strain evidence="2">G4</strain>
        <tissue evidence="2">Muscle</tissue>
    </source>
</reference>
<dbReference type="Pfam" id="PF15136">
    <property type="entry name" value="UPF0449"/>
    <property type="match status" value="1"/>
</dbReference>
<dbReference type="AlphaFoldDB" id="A0ABD1JTI9"/>
<name>A0ABD1JTI9_9TELE</name>
<evidence type="ECO:0000313" key="2">
    <source>
        <dbReference type="EMBL" id="KAL2090166.1"/>
    </source>
</evidence>
<dbReference type="PANTHER" id="PTHR34766">
    <property type="entry name" value="UPF0449 PROTEIN C19ORF25"/>
    <property type="match status" value="1"/>
</dbReference>
<organism evidence="2 3">
    <name type="scientific">Coilia grayii</name>
    <name type="common">Gray's grenadier anchovy</name>
    <dbReference type="NCBI Taxonomy" id="363190"/>
    <lineage>
        <taxon>Eukaryota</taxon>
        <taxon>Metazoa</taxon>
        <taxon>Chordata</taxon>
        <taxon>Craniata</taxon>
        <taxon>Vertebrata</taxon>
        <taxon>Euteleostomi</taxon>
        <taxon>Actinopterygii</taxon>
        <taxon>Neopterygii</taxon>
        <taxon>Teleostei</taxon>
        <taxon>Clupei</taxon>
        <taxon>Clupeiformes</taxon>
        <taxon>Clupeoidei</taxon>
        <taxon>Engraulidae</taxon>
        <taxon>Coilinae</taxon>
        <taxon>Coilia</taxon>
    </lineage>
</organism>
<dbReference type="InterPro" id="IPR028227">
    <property type="entry name" value="UPF0449"/>
</dbReference>